<dbReference type="Proteomes" id="UP001597171">
    <property type="component" value="Unassembled WGS sequence"/>
</dbReference>
<evidence type="ECO:0000256" key="1">
    <source>
        <dbReference type="SAM" id="MobiDB-lite"/>
    </source>
</evidence>
<gene>
    <name evidence="2" type="ORF">ACFQ4O_07505</name>
</gene>
<name>A0ABW3Z6S6_9HYPH</name>
<evidence type="ECO:0000313" key="2">
    <source>
        <dbReference type="EMBL" id="MFD1331846.1"/>
    </source>
</evidence>
<proteinExistence type="predicted"/>
<dbReference type="EMBL" id="JBHTMX010000045">
    <property type="protein sequence ID" value="MFD1331846.1"/>
    <property type="molecule type" value="Genomic_DNA"/>
</dbReference>
<evidence type="ECO:0000313" key="3">
    <source>
        <dbReference type="Proteomes" id="UP001597171"/>
    </source>
</evidence>
<keyword evidence="3" id="KW-1185">Reference proteome</keyword>
<dbReference type="RefSeq" id="WP_378775080.1">
    <property type="nucleotide sequence ID" value="NZ_JBHTMX010000045.1"/>
</dbReference>
<protein>
    <submittedName>
        <fullName evidence="2">Uncharacterized protein</fullName>
    </submittedName>
</protein>
<reference evidence="3" key="1">
    <citation type="journal article" date="2019" name="Int. J. Syst. Evol. Microbiol.">
        <title>The Global Catalogue of Microorganisms (GCM) 10K type strain sequencing project: providing services to taxonomists for standard genome sequencing and annotation.</title>
        <authorList>
            <consortium name="The Broad Institute Genomics Platform"/>
            <consortium name="The Broad Institute Genome Sequencing Center for Infectious Disease"/>
            <person name="Wu L."/>
            <person name="Ma J."/>
        </authorList>
    </citation>
    <scope>NUCLEOTIDE SEQUENCE [LARGE SCALE GENOMIC DNA]</scope>
    <source>
        <strain evidence="3">CCUG 61696</strain>
    </source>
</reference>
<comment type="caution">
    <text evidence="2">The sequence shown here is derived from an EMBL/GenBank/DDBJ whole genome shotgun (WGS) entry which is preliminary data.</text>
</comment>
<feature type="compositionally biased region" description="Basic and acidic residues" evidence="1">
    <location>
        <begin position="1"/>
        <end position="15"/>
    </location>
</feature>
<sequence length="86" mass="9705">MIERDNDRFSERDGPKSAASMADFDTEDYRSYLEGLELDHTQEDALMRIVWDMVRMSVEMNVSAESWGQIVDAVIDGSAGKSPDVD</sequence>
<feature type="region of interest" description="Disordered" evidence="1">
    <location>
        <begin position="1"/>
        <end position="22"/>
    </location>
</feature>
<accession>A0ABW3Z6S6</accession>
<organism evidence="2 3">
    <name type="scientific">Methylopila musalis</name>
    <dbReference type="NCBI Taxonomy" id="1134781"/>
    <lineage>
        <taxon>Bacteria</taxon>
        <taxon>Pseudomonadati</taxon>
        <taxon>Pseudomonadota</taxon>
        <taxon>Alphaproteobacteria</taxon>
        <taxon>Hyphomicrobiales</taxon>
        <taxon>Methylopilaceae</taxon>
        <taxon>Methylopila</taxon>
    </lineage>
</organism>